<comment type="caution">
    <text evidence="1">The sequence shown here is derived from an EMBL/GenBank/DDBJ whole genome shotgun (WGS) entry which is preliminary data.</text>
</comment>
<organism evidence="1 2">
    <name type="scientific">Corynebacterium casei UCMA 3821</name>
    <dbReference type="NCBI Taxonomy" id="1110505"/>
    <lineage>
        <taxon>Bacteria</taxon>
        <taxon>Bacillati</taxon>
        <taxon>Actinomycetota</taxon>
        <taxon>Actinomycetes</taxon>
        <taxon>Mycobacteriales</taxon>
        <taxon>Corynebacteriaceae</taxon>
        <taxon>Corynebacterium</taxon>
    </lineage>
</organism>
<accession>G7I1W8</accession>
<reference evidence="1 2" key="1">
    <citation type="journal article" date="2012" name="J. Bacteriol.">
        <title>Genome Sequence of Corynebacterium casei UCMA 3821, Isolated from a Smear-Ripened Cheese.</title>
        <authorList>
            <person name="Monnet C."/>
            <person name="Loux V."/>
            <person name="Bento P."/>
            <person name="Gibrat J.F."/>
            <person name="Straub C."/>
            <person name="Bonnarme P."/>
            <person name="Landaud S."/>
            <person name="Irlinger F."/>
        </authorList>
    </citation>
    <scope>NUCLEOTIDE SEQUENCE [LARGE SCALE GENOMIC DNA]</scope>
    <source>
        <strain evidence="1 2">UCMA 3821</strain>
    </source>
</reference>
<sequence length="33" mass="3628">MPGTPLEVRFIGLPTIDILQDVLQQQLSGFETA</sequence>
<name>G7I1W8_9CORY</name>
<evidence type="ECO:0000313" key="2">
    <source>
        <dbReference type="Proteomes" id="UP000004840"/>
    </source>
</evidence>
<protein>
    <submittedName>
        <fullName evidence="1">Uncharacterized protein</fullName>
    </submittedName>
</protein>
<dbReference type="Proteomes" id="UP000004840">
    <property type="component" value="Unassembled WGS sequence"/>
</dbReference>
<gene>
    <name evidence="1" type="ORF">CCAS_14965</name>
</gene>
<proteinExistence type="predicted"/>
<dbReference type="EMBL" id="CAFW01000105">
    <property type="protein sequence ID" value="CCE56433.1"/>
    <property type="molecule type" value="Genomic_DNA"/>
</dbReference>
<dbReference type="AlphaFoldDB" id="G7I1W8"/>
<evidence type="ECO:0000313" key="1">
    <source>
        <dbReference type="EMBL" id="CCE56433.1"/>
    </source>
</evidence>